<reference evidence="6" key="1">
    <citation type="journal article" date="2021" name="Nat. Commun.">
        <title>Genetic determinants of endophytism in the Arabidopsis root mycobiome.</title>
        <authorList>
            <person name="Mesny F."/>
            <person name="Miyauchi S."/>
            <person name="Thiergart T."/>
            <person name="Pickel B."/>
            <person name="Atanasova L."/>
            <person name="Karlsson M."/>
            <person name="Huettel B."/>
            <person name="Barry K.W."/>
            <person name="Haridas S."/>
            <person name="Chen C."/>
            <person name="Bauer D."/>
            <person name="Andreopoulos W."/>
            <person name="Pangilinan J."/>
            <person name="LaButti K."/>
            <person name="Riley R."/>
            <person name="Lipzen A."/>
            <person name="Clum A."/>
            <person name="Drula E."/>
            <person name="Henrissat B."/>
            <person name="Kohler A."/>
            <person name="Grigoriev I.V."/>
            <person name="Martin F.M."/>
            <person name="Hacquard S."/>
        </authorList>
    </citation>
    <scope>NUCLEOTIDE SEQUENCE</scope>
    <source>
        <strain evidence="6">MPI-CAGE-CH-0243</strain>
    </source>
</reference>
<sequence>MSLLRTLDRTTFASASNTAPRPTLTFLCPVLYTNTPRRIFHKSAINRPLQLSTASTRRMDNFFIQALVRAASCPDHQRQISTFRNDSSSTVKHHKARRKDLLPYEQKQSKFTKADGPLKRVRRFAEKELKALVDYYGIKFDSKHEEDDDLDDGPLIWNVGNYHVPWPFKEEIHKTYVEKIEGLLKHEESSHEEIFSCYKRLPSPGVVYLSTSTIRTFLAHLSVVERPDLASMQRFLSILDDMKRAHIHITRTEWTSAIYFAGRCFGKVSDEEVQSALYLWRDMETRAGLRGGVVTLNVLFDVAVKAGKYTLAELFIKEMEARKLKPHRHFRISLLYFYGVQQNGDKIRQTYQQLVAAGDIVDTVVMNAVIASLIRAGEPTAAEHVFERMKRLHASKPKPMPSPRNWRERRELGLQLTWEGRKLTQLGEADQHRELQDSSPIAPDARTFGLLIRHHASKTGNIDRIEALLREMLYKDVPLDGTILIVILHGFSNFGGVRYSSWTLDKLERIWAGFVNNVRGGVERTWFSPLAVIAGLKAFRKCADAERTLRAWEEVQRLWEPKPEELQDVLVALKKLVPSREFFNENV</sequence>
<feature type="repeat" description="PPR" evidence="5">
    <location>
        <begin position="362"/>
        <end position="396"/>
    </location>
</feature>
<evidence type="ECO:0000313" key="6">
    <source>
        <dbReference type="EMBL" id="KAH7125132.1"/>
    </source>
</evidence>
<dbReference type="Proteomes" id="UP000700596">
    <property type="component" value="Unassembled WGS sequence"/>
</dbReference>
<dbReference type="AlphaFoldDB" id="A0A9P9ILS8"/>
<evidence type="ECO:0000256" key="3">
    <source>
        <dbReference type="ARBA" id="ARBA00044493"/>
    </source>
</evidence>
<keyword evidence="2" id="KW-0677">Repeat</keyword>
<dbReference type="Pfam" id="PF01535">
    <property type="entry name" value="PPR"/>
    <property type="match status" value="2"/>
</dbReference>
<dbReference type="InterPro" id="IPR011990">
    <property type="entry name" value="TPR-like_helical_dom_sf"/>
</dbReference>
<comment type="similarity">
    <text evidence="1">Belongs to the CCM1 family.</text>
</comment>
<dbReference type="NCBIfam" id="TIGR00756">
    <property type="entry name" value="PPR"/>
    <property type="match status" value="1"/>
</dbReference>
<evidence type="ECO:0000256" key="1">
    <source>
        <dbReference type="ARBA" id="ARBA00006192"/>
    </source>
</evidence>
<dbReference type="OrthoDB" id="1908178at2759"/>
<evidence type="ECO:0008006" key="8">
    <source>
        <dbReference type="Google" id="ProtNLM"/>
    </source>
</evidence>
<gene>
    <name evidence="6" type="ORF">B0J11DRAFT_527626</name>
</gene>
<comment type="subunit">
    <text evidence="4">Binds to mitochondrial small subunit 15S rRNA.</text>
</comment>
<proteinExistence type="inferred from homology"/>
<evidence type="ECO:0000256" key="4">
    <source>
        <dbReference type="ARBA" id="ARBA00044511"/>
    </source>
</evidence>
<comment type="function">
    <text evidence="3">Regulates mitochondrial small subunit maturation by controlling 15S rRNA 5'-end processing. Localizes to the 5' precursor of the 15S rRNA in a position that is subsequently occupied by mS47 in the mature yeast mtSSU. Uses structure and sequence-specific RNA recognition, binding to a single-stranded region of the precursor and specifically recognizing bases -6 to -1. The exchange of Ccm1 for mS47 is coupled to the irreversible removal of precursor rRNA that is accompanied by conformational changes of the mitoribosomal proteins uS5m and mS26. These conformational changes signal completion of 5'-end rRNA processing through protection of the mature 5'-end of the 15S rRNA and stabilization of mS47. The removal of the 5' precursor together with the dissociation of Ccm1 may be catalyzed by the 5'-3' exoribonuclease Pet127. Involved in the specific removal of group I introns in mitochondrial encoded transcripts.</text>
</comment>
<evidence type="ECO:0000256" key="2">
    <source>
        <dbReference type="ARBA" id="ARBA00022737"/>
    </source>
</evidence>
<organism evidence="6 7">
    <name type="scientific">Dendryphion nanum</name>
    <dbReference type="NCBI Taxonomy" id="256645"/>
    <lineage>
        <taxon>Eukaryota</taxon>
        <taxon>Fungi</taxon>
        <taxon>Dikarya</taxon>
        <taxon>Ascomycota</taxon>
        <taxon>Pezizomycotina</taxon>
        <taxon>Dothideomycetes</taxon>
        <taxon>Pleosporomycetidae</taxon>
        <taxon>Pleosporales</taxon>
        <taxon>Torulaceae</taxon>
        <taxon>Dendryphion</taxon>
    </lineage>
</organism>
<dbReference type="PANTHER" id="PTHR47447">
    <property type="entry name" value="OS03G0856100 PROTEIN"/>
    <property type="match status" value="1"/>
</dbReference>
<dbReference type="Gene3D" id="1.25.40.10">
    <property type="entry name" value="Tetratricopeptide repeat domain"/>
    <property type="match status" value="2"/>
</dbReference>
<dbReference type="PROSITE" id="PS51375">
    <property type="entry name" value="PPR"/>
    <property type="match status" value="2"/>
</dbReference>
<dbReference type="PANTHER" id="PTHR47447:SF17">
    <property type="entry name" value="OS12G0638900 PROTEIN"/>
    <property type="match status" value="1"/>
</dbReference>
<name>A0A9P9ILS8_9PLEO</name>
<accession>A0A9P9ILS8</accession>
<feature type="repeat" description="PPR" evidence="5">
    <location>
        <begin position="292"/>
        <end position="326"/>
    </location>
</feature>
<dbReference type="InterPro" id="IPR002885">
    <property type="entry name" value="PPR_rpt"/>
</dbReference>
<evidence type="ECO:0000313" key="7">
    <source>
        <dbReference type="Proteomes" id="UP000700596"/>
    </source>
</evidence>
<dbReference type="EMBL" id="JAGMWT010000007">
    <property type="protein sequence ID" value="KAH7125132.1"/>
    <property type="molecule type" value="Genomic_DNA"/>
</dbReference>
<evidence type="ECO:0000256" key="5">
    <source>
        <dbReference type="PROSITE-ProRule" id="PRU00708"/>
    </source>
</evidence>
<keyword evidence="7" id="KW-1185">Reference proteome</keyword>
<protein>
    <recommendedName>
        <fullName evidence="8">Pentatricopeptide repeat protein</fullName>
    </recommendedName>
</protein>
<comment type="caution">
    <text evidence="6">The sequence shown here is derived from an EMBL/GenBank/DDBJ whole genome shotgun (WGS) entry which is preliminary data.</text>
</comment>